<dbReference type="RefSeq" id="WP_261516071.1">
    <property type="nucleotide sequence ID" value="NZ_JAODNV010000013.1"/>
</dbReference>
<keyword evidence="1" id="KW-0732">Signal</keyword>
<proteinExistence type="predicted"/>
<feature type="chain" id="PRO_5040969973" description="Lipoprotein" evidence="1">
    <location>
        <begin position="21"/>
        <end position="177"/>
    </location>
</feature>
<protein>
    <recommendedName>
        <fullName evidence="4">Lipoprotein</fullName>
    </recommendedName>
</protein>
<evidence type="ECO:0008006" key="4">
    <source>
        <dbReference type="Google" id="ProtNLM"/>
    </source>
</evidence>
<sequence length="177" mass="18278">MKRLKTAALLLMAAAVSGCAGVDSAGLSPRDGANAQSTATAQNRTRGTATAALPSVTSARVQFAPVIGAPTEAVQPLSARLSSSAGERGLTITREAEGATLLVKGYFSTISENGYTSVIYVWDVLDPAGNRLHRIQGQMEESSRAGEGWSAVTPATMEAIAERTIDALVTWLSASPA</sequence>
<keyword evidence="3" id="KW-1185">Reference proteome</keyword>
<evidence type="ECO:0000313" key="2">
    <source>
        <dbReference type="EMBL" id="MCT8991167.1"/>
    </source>
</evidence>
<dbReference type="Proteomes" id="UP001149009">
    <property type="component" value="Unassembled WGS sequence"/>
</dbReference>
<dbReference type="EMBL" id="JAODNV010000013">
    <property type="protein sequence ID" value="MCT8991167.1"/>
    <property type="molecule type" value="Genomic_DNA"/>
</dbReference>
<dbReference type="AlphaFoldDB" id="A0A9X2X8B4"/>
<evidence type="ECO:0000256" key="1">
    <source>
        <dbReference type="SAM" id="SignalP"/>
    </source>
</evidence>
<gene>
    <name evidence="2" type="ORF">NYR54_12845</name>
</gene>
<accession>A0A9X2X8B4</accession>
<name>A0A9X2X8B4_9HYPH</name>
<organism evidence="2 3">
    <name type="scientific">Chelativorans petroleitrophicus</name>
    <dbReference type="NCBI Taxonomy" id="2975484"/>
    <lineage>
        <taxon>Bacteria</taxon>
        <taxon>Pseudomonadati</taxon>
        <taxon>Pseudomonadota</taxon>
        <taxon>Alphaproteobacteria</taxon>
        <taxon>Hyphomicrobiales</taxon>
        <taxon>Phyllobacteriaceae</taxon>
        <taxon>Chelativorans</taxon>
    </lineage>
</organism>
<comment type="caution">
    <text evidence="2">The sequence shown here is derived from an EMBL/GenBank/DDBJ whole genome shotgun (WGS) entry which is preliminary data.</text>
</comment>
<dbReference type="PROSITE" id="PS51257">
    <property type="entry name" value="PROKAR_LIPOPROTEIN"/>
    <property type="match status" value="1"/>
</dbReference>
<feature type="signal peptide" evidence="1">
    <location>
        <begin position="1"/>
        <end position="20"/>
    </location>
</feature>
<evidence type="ECO:0000313" key="3">
    <source>
        <dbReference type="Proteomes" id="UP001149009"/>
    </source>
</evidence>
<reference evidence="2" key="1">
    <citation type="submission" date="2022-08" db="EMBL/GenBank/DDBJ databases">
        <title>Chelativorans sichuanense sp. nov., a paraffin oil-degrading bacterium isolated from a mixture of oil-based drill cuttings and paddy soil.</title>
        <authorList>
            <person name="Yu J."/>
            <person name="Liu H."/>
            <person name="Chen Q."/>
        </authorList>
    </citation>
    <scope>NUCLEOTIDE SEQUENCE</scope>
    <source>
        <strain evidence="2">SCAU 2101</strain>
    </source>
</reference>